<name>A0A4R6ZF55_9LIST</name>
<dbReference type="InterPro" id="IPR013762">
    <property type="entry name" value="Integrase-like_cat_sf"/>
</dbReference>
<comment type="caution">
    <text evidence="7">The sequence shown here is derived from an EMBL/GenBank/DDBJ whole genome shotgun (WGS) entry which is preliminary data.</text>
</comment>
<feature type="domain" description="Core-binding (CB)" evidence="6">
    <location>
        <begin position="63"/>
        <end position="140"/>
    </location>
</feature>
<dbReference type="InterPro" id="IPR050090">
    <property type="entry name" value="Tyrosine_recombinase_XerCD"/>
</dbReference>
<evidence type="ECO:0000259" key="5">
    <source>
        <dbReference type="PROSITE" id="PS51898"/>
    </source>
</evidence>
<dbReference type="InterPro" id="IPR025269">
    <property type="entry name" value="SAM-like_dom"/>
</dbReference>
<gene>
    <name evidence="7" type="ORF">DFP96_11739</name>
</gene>
<sequence>MKITKKANGNYTTRIKVKVDGEWKERRLTDSDEDNLLYRVAKLRKAYKNNDIAAKEKKWRMGEFYTLVIDTFKTDKVSDSTIDLYRLAYEQFIDYFGDIFISSIDRIKYQQFINHLGKDYSLSTVDTRHRKMRALFNFAVDLKYIKENPAKGAVMAGVDVSKDKVMFMESDKVDLLLIELRKEYSVVNAVMMLAVMAGLRFEEIVALTKKDIDFKNRIVHVTRAYDYKYTHTFVDTKTKKPRKVFLDSKTNDYFKKYVKWHDHYSKGTANKHEFLFNLKGKSNPVTNGTVNNAIKAMCKLIESDEITIHRLRHTHTGLCVEAGMDIIYVSERLGHENINTTLKYYSHLSKQLRANNQAKVDEFFAV</sequence>
<evidence type="ECO:0000256" key="1">
    <source>
        <dbReference type="ARBA" id="ARBA00008857"/>
    </source>
</evidence>
<dbReference type="GO" id="GO:0006310">
    <property type="term" value="P:DNA recombination"/>
    <property type="evidence" value="ECO:0007669"/>
    <property type="project" value="UniProtKB-KW"/>
</dbReference>
<keyword evidence="2 4" id="KW-0238">DNA-binding</keyword>
<accession>A0A4R6ZF55</accession>
<dbReference type="OrthoDB" id="9803188at2"/>
<organism evidence="7 8">
    <name type="scientific">Listeria rocourtiae</name>
    <dbReference type="NCBI Taxonomy" id="647910"/>
    <lineage>
        <taxon>Bacteria</taxon>
        <taxon>Bacillati</taxon>
        <taxon>Bacillota</taxon>
        <taxon>Bacilli</taxon>
        <taxon>Bacillales</taxon>
        <taxon>Listeriaceae</taxon>
        <taxon>Listeria</taxon>
    </lineage>
</organism>
<dbReference type="RefSeq" id="WP_036069995.1">
    <property type="nucleotide sequence ID" value="NZ_SNZK01000017.1"/>
</dbReference>
<dbReference type="Pfam" id="PF13102">
    <property type="entry name" value="Phage_int_SAM_5"/>
    <property type="match status" value="1"/>
</dbReference>
<comment type="similarity">
    <text evidence="1">Belongs to the 'phage' integrase family.</text>
</comment>
<dbReference type="Proteomes" id="UP000295558">
    <property type="component" value="Unassembled WGS sequence"/>
</dbReference>
<protein>
    <submittedName>
        <fullName evidence="7">Site-specific recombinase XerD</fullName>
    </submittedName>
</protein>
<evidence type="ECO:0000259" key="6">
    <source>
        <dbReference type="PROSITE" id="PS51900"/>
    </source>
</evidence>
<dbReference type="PROSITE" id="PS51900">
    <property type="entry name" value="CB"/>
    <property type="match status" value="1"/>
</dbReference>
<evidence type="ECO:0000256" key="3">
    <source>
        <dbReference type="ARBA" id="ARBA00023172"/>
    </source>
</evidence>
<dbReference type="Gene3D" id="1.10.443.10">
    <property type="entry name" value="Intergrase catalytic core"/>
    <property type="match status" value="1"/>
</dbReference>
<evidence type="ECO:0000256" key="2">
    <source>
        <dbReference type="ARBA" id="ARBA00023125"/>
    </source>
</evidence>
<dbReference type="InterPro" id="IPR011010">
    <property type="entry name" value="DNA_brk_join_enz"/>
</dbReference>
<dbReference type="CDD" id="cd01189">
    <property type="entry name" value="INT_ICEBs1_C_like"/>
    <property type="match status" value="1"/>
</dbReference>
<dbReference type="InterPro" id="IPR002104">
    <property type="entry name" value="Integrase_catalytic"/>
</dbReference>
<dbReference type="SUPFAM" id="SSF56349">
    <property type="entry name" value="DNA breaking-rejoining enzymes"/>
    <property type="match status" value="1"/>
</dbReference>
<proteinExistence type="inferred from homology"/>
<dbReference type="AlphaFoldDB" id="A0A4R6ZF55"/>
<dbReference type="GO" id="GO:0015074">
    <property type="term" value="P:DNA integration"/>
    <property type="evidence" value="ECO:0007669"/>
    <property type="project" value="InterPro"/>
</dbReference>
<dbReference type="STRING" id="1265846.PROCOU_05428"/>
<evidence type="ECO:0000313" key="8">
    <source>
        <dbReference type="Proteomes" id="UP000295558"/>
    </source>
</evidence>
<dbReference type="GO" id="GO:0003677">
    <property type="term" value="F:DNA binding"/>
    <property type="evidence" value="ECO:0007669"/>
    <property type="project" value="UniProtKB-UniRule"/>
</dbReference>
<dbReference type="InterPro" id="IPR044068">
    <property type="entry name" value="CB"/>
</dbReference>
<feature type="domain" description="Tyr recombinase" evidence="5">
    <location>
        <begin position="161"/>
        <end position="358"/>
    </location>
</feature>
<dbReference type="Pfam" id="PF00589">
    <property type="entry name" value="Phage_integrase"/>
    <property type="match status" value="1"/>
</dbReference>
<evidence type="ECO:0000313" key="7">
    <source>
        <dbReference type="EMBL" id="TDR50827.1"/>
    </source>
</evidence>
<reference evidence="7 8" key="1">
    <citation type="submission" date="2019-03" db="EMBL/GenBank/DDBJ databases">
        <title>Genomic Encyclopedia of Type Strains, Phase III (KMG-III): the genomes of soil and plant-associated and newly described type strains.</title>
        <authorList>
            <person name="Whitman W."/>
        </authorList>
    </citation>
    <scope>NUCLEOTIDE SEQUENCE [LARGE SCALE GENOMIC DNA]</scope>
    <source>
        <strain evidence="7 8">CECT 7972</strain>
    </source>
</reference>
<keyword evidence="8" id="KW-1185">Reference proteome</keyword>
<dbReference type="PROSITE" id="PS51898">
    <property type="entry name" value="TYR_RECOMBINASE"/>
    <property type="match status" value="1"/>
</dbReference>
<dbReference type="EMBL" id="SNZK01000017">
    <property type="protein sequence ID" value="TDR50827.1"/>
    <property type="molecule type" value="Genomic_DNA"/>
</dbReference>
<dbReference type="InterPro" id="IPR010998">
    <property type="entry name" value="Integrase_recombinase_N"/>
</dbReference>
<evidence type="ECO:0000256" key="4">
    <source>
        <dbReference type="PROSITE-ProRule" id="PRU01248"/>
    </source>
</evidence>
<keyword evidence="3" id="KW-0233">DNA recombination</keyword>
<dbReference type="Gene3D" id="1.10.150.130">
    <property type="match status" value="1"/>
</dbReference>
<dbReference type="PANTHER" id="PTHR30349">
    <property type="entry name" value="PHAGE INTEGRASE-RELATED"/>
    <property type="match status" value="1"/>
</dbReference>
<dbReference type="PANTHER" id="PTHR30349:SF64">
    <property type="entry name" value="PROPHAGE INTEGRASE INTD-RELATED"/>
    <property type="match status" value="1"/>
</dbReference>